<dbReference type="EMBL" id="JALJOT010000014">
    <property type="protein sequence ID" value="KAK9903376.1"/>
    <property type="molecule type" value="Genomic_DNA"/>
</dbReference>
<feature type="domain" description="PCI" evidence="8">
    <location>
        <begin position="211"/>
        <end position="377"/>
    </location>
</feature>
<organism evidence="9 10">
    <name type="scientific">Coccomyxa subellipsoidea</name>
    <dbReference type="NCBI Taxonomy" id="248742"/>
    <lineage>
        <taxon>Eukaryota</taxon>
        <taxon>Viridiplantae</taxon>
        <taxon>Chlorophyta</taxon>
        <taxon>core chlorophytes</taxon>
        <taxon>Trebouxiophyceae</taxon>
        <taxon>Trebouxiophyceae incertae sedis</taxon>
        <taxon>Coccomyxaceae</taxon>
        <taxon>Coccomyxa</taxon>
    </lineage>
</organism>
<evidence type="ECO:0000313" key="10">
    <source>
        <dbReference type="Proteomes" id="UP001491310"/>
    </source>
</evidence>
<sequence length="743" mass="81591">MEPEQPEEPAIDIEAYASNYTGNAKLNRLIFIAEKTTDTALALSALKLAADDLKRGQNIGKYNEVISKINNRLGPEYHYDRDWADSVEARAQATQYKLESELNGYKTNLIKESIRMGHHDLADFFFSRGDLQSAFKSYVRSRDYCTTAKHVINMCLSVIRCSVELGNFVHVNTYVAKGEQSPETAKETIIASKLKAAGGLASLDSKKYKVAAKKFSEVSSELGGTFNDVIAAQDVALYGGLCALASLDRPDLRRNIIDNVSFRELLELNPEVRELVYDFYGSRYAACLARLQRLLPMLRLDVYLSPHVDTLYAAVRSKALIQYTAPFISVNMQTMAQAFGTEVGALERELADLIAAGQVQARIDSHSKVLYARLTDTRAATFERALKTGEEYLRDTRALLLRASLMQHDLVQRAPASSQAMRGQRAAAAAVGDRHFSDRYTDRAASTQKGEQRSKDSTSEQGSDFPSYESESKDSGELLPVRQPGDFPSIAVRQRFSNIFEKINADHFEGADEKFAVKSGGVKEFDPLRDGPLRYLGYSNECGEAFAAWLPFWGVPFSYGVAISYVLVDTADKGLKAYKEARTELDANAALHPEVDTPRLEKLLAVERSLDTVVWQLLASVICPGYTIHTVVALAHAGLLPLEQLEPVKEAVSALATSVSLQGDILMTILDKSLPTAAGLGAIPFIVHPIDNAIHALMNVTLRPAMRKYVCGPGQGCLADLEMCNDCQLPPASSPSSSNGSQP</sequence>
<dbReference type="InterPro" id="IPR000717">
    <property type="entry name" value="PCI_dom"/>
</dbReference>
<dbReference type="InterPro" id="IPR036390">
    <property type="entry name" value="WH_DNA-bd_sf"/>
</dbReference>
<dbReference type="Pfam" id="PF10602">
    <property type="entry name" value="RPN7"/>
    <property type="match status" value="1"/>
</dbReference>
<keyword evidence="10" id="KW-1185">Reference proteome</keyword>
<keyword evidence="5" id="KW-0736">Signalosome</keyword>
<evidence type="ECO:0000256" key="1">
    <source>
        <dbReference type="ARBA" id="ARBA00004123"/>
    </source>
</evidence>
<evidence type="ECO:0000256" key="7">
    <source>
        <dbReference type="SAM" id="MobiDB-lite"/>
    </source>
</evidence>
<evidence type="ECO:0000256" key="6">
    <source>
        <dbReference type="ARBA" id="ARBA00023242"/>
    </source>
</evidence>
<feature type="compositionally biased region" description="Basic and acidic residues" evidence="7">
    <location>
        <begin position="432"/>
        <end position="442"/>
    </location>
</feature>
<evidence type="ECO:0000256" key="3">
    <source>
        <dbReference type="ARBA" id="ARBA00008793"/>
    </source>
</evidence>
<dbReference type="Gene3D" id="1.25.40.570">
    <property type="match status" value="1"/>
</dbReference>
<dbReference type="PANTHER" id="PTHR14145">
    <property type="entry name" value="26S PROTESOME SUBUNIT 6"/>
    <property type="match status" value="1"/>
</dbReference>
<dbReference type="SUPFAM" id="SSF46785">
    <property type="entry name" value="Winged helix' DNA-binding domain"/>
    <property type="match status" value="1"/>
</dbReference>
<dbReference type="InterPro" id="IPR019585">
    <property type="entry name" value="Rpn7/CSN1"/>
</dbReference>
<dbReference type="InterPro" id="IPR019560">
    <property type="entry name" value="Mitochondrial_18_kDa_protein"/>
</dbReference>
<accession>A0ABR2YDZ5</accession>
<keyword evidence="4" id="KW-0963">Cytoplasm</keyword>
<dbReference type="Pfam" id="PF21151">
    <property type="entry name" value="CSN1_C"/>
    <property type="match status" value="1"/>
</dbReference>
<evidence type="ECO:0000256" key="5">
    <source>
        <dbReference type="ARBA" id="ARBA00022790"/>
    </source>
</evidence>
<feature type="compositionally biased region" description="Low complexity" evidence="7">
    <location>
        <begin position="416"/>
        <end position="430"/>
    </location>
</feature>
<proteinExistence type="inferred from homology"/>
<dbReference type="Proteomes" id="UP001491310">
    <property type="component" value="Unassembled WGS sequence"/>
</dbReference>
<comment type="similarity">
    <text evidence="3">Belongs to the CSN1 family.</text>
</comment>
<comment type="caution">
    <text evidence="9">The sequence shown here is derived from an EMBL/GenBank/DDBJ whole genome shotgun (WGS) entry which is preliminary data.</text>
</comment>
<feature type="region of interest" description="Disordered" evidence="7">
    <location>
        <begin position="414"/>
        <end position="480"/>
    </location>
</feature>
<dbReference type="PROSITE" id="PS50250">
    <property type="entry name" value="PCI"/>
    <property type="match status" value="1"/>
</dbReference>
<gene>
    <name evidence="9" type="ORF">WJX75_004160</name>
</gene>
<evidence type="ECO:0000313" key="9">
    <source>
        <dbReference type="EMBL" id="KAK9903376.1"/>
    </source>
</evidence>
<dbReference type="InterPro" id="IPR045135">
    <property type="entry name" value="Rpn7_N"/>
</dbReference>
<dbReference type="PANTHER" id="PTHR14145:SF2">
    <property type="entry name" value="COP9 SIGNALOSOME COMPLEX SUBUNIT 1"/>
    <property type="match status" value="1"/>
</dbReference>
<reference evidence="9 10" key="1">
    <citation type="journal article" date="2024" name="Nat. Commun.">
        <title>Phylogenomics reveals the evolutionary origins of lichenization in chlorophyte algae.</title>
        <authorList>
            <person name="Puginier C."/>
            <person name="Libourel C."/>
            <person name="Otte J."/>
            <person name="Skaloud P."/>
            <person name="Haon M."/>
            <person name="Grisel S."/>
            <person name="Petersen M."/>
            <person name="Berrin J.G."/>
            <person name="Delaux P.M."/>
            <person name="Dal Grande F."/>
            <person name="Keller J."/>
        </authorList>
    </citation>
    <scope>NUCLEOTIDE SEQUENCE [LARGE SCALE GENOMIC DNA]</scope>
    <source>
        <strain evidence="9 10">SAG 216-7</strain>
    </source>
</reference>
<evidence type="ECO:0000259" key="8">
    <source>
        <dbReference type="PROSITE" id="PS50250"/>
    </source>
</evidence>
<dbReference type="InterPro" id="IPR048624">
    <property type="entry name" value="CSN1_C"/>
</dbReference>
<evidence type="ECO:0000256" key="4">
    <source>
        <dbReference type="ARBA" id="ARBA00022490"/>
    </source>
</evidence>
<dbReference type="Pfam" id="PF01399">
    <property type="entry name" value="PCI"/>
    <property type="match status" value="1"/>
</dbReference>
<dbReference type="SMART" id="SM00088">
    <property type="entry name" value="PINT"/>
    <property type="match status" value="1"/>
</dbReference>
<name>A0ABR2YDZ5_9CHLO</name>
<protein>
    <recommendedName>
        <fullName evidence="8">PCI domain-containing protein</fullName>
    </recommendedName>
</protein>
<evidence type="ECO:0000256" key="2">
    <source>
        <dbReference type="ARBA" id="ARBA00004496"/>
    </source>
</evidence>
<comment type="subcellular location">
    <subcellularLocation>
        <location evidence="2">Cytoplasm</location>
    </subcellularLocation>
    <subcellularLocation>
        <location evidence="1">Nucleus</location>
    </subcellularLocation>
</comment>
<keyword evidence="6" id="KW-0539">Nucleus</keyword>
<dbReference type="Pfam" id="PF10558">
    <property type="entry name" value="MTP18"/>
    <property type="match status" value="1"/>
</dbReference>